<dbReference type="Proteomes" id="UP001597112">
    <property type="component" value="Unassembled WGS sequence"/>
</dbReference>
<name>A0ABW3KBV6_9BACT</name>
<dbReference type="InterPro" id="IPR002591">
    <property type="entry name" value="Phosphodiest/P_Trfase"/>
</dbReference>
<proteinExistence type="predicted"/>
<protein>
    <submittedName>
        <fullName evidence="2">Alkaline phosphatase family protein</fullName>
    </submittedName>
</protein>
<accession>A0ABW3KBV6</accession>
<keyword evidence="1" id="KW-0732">Signal</keyword>
<dbReference type="PANTHER" id="PTHR10151">
    <property type="entry name" value="ECTONUCLEOTIDE PYROPHOSPHATASE/PHOSPHODIESTERASE"/>
    <property type="match status" value="1"/>
</dbReference>
<evidence type="ECO:0000256" key="1">
    <source>
        <dbReference type="SAM" id="SignalP"/>
    </source>
</evidence>
<dbReference type="SUPFAM" id="SSF53649">
    <property type="entry name" value="Alkaline phosphatase-like"/>
    <property type="match status" value="1"/>
</dbReference>
<feature type="signal peptide" evidence="1">
    <location>
        <begin position="1"/>
        <end position="20"/>
    </location>
</feature>
<dbReference type="Pfam" id="PF01663">
    <property type="entry name" value="Phosphodiest"/>
    <property type="match status" value="1"/>
</dbReference>
<dbReference type="RefSeq" id="WP_377584248.1">
    <property type="nucleotide sequence ID" value="NZ_JBHTKA010000013.1"/>
</dbReference>
<evidence type="ECO:0000313" key="3">
    <source>
        <dbReference type="Proteomes" id="UP001597112"/>
    </source>
</evidence>
<dbReference type="PANTHER" id="PTHR10151:SF120">
    <property type="entry name" value="BIS(5'-ADENOSYL)-TRIPHOSPHATASE"/>
    <property type="match status" value="1"/>
</dbReference>
<reference evidence="3" key="1">
    <citation type="journal article" date="2019" name="Int. J. Syst. Evol. Microbiol.">
        <title>The Global Catalogue of Microorganisms (GCM) 10K type strain sequencing project: providing services to taxonomists for standard genome sequencing and annotation.</title>
        <authorList>
            <consortium name="The Broad Institute Genomics Platform"/>
            <consortium name="The Broad Institute Genome Sequencing Center for Infectious Disease"/>
            <person name="Wu L."/>
            <person name="Ma J."/>
        </authorList>
    </citation>
    <scope>NUCLEOTIDE SEQUENCE [LARGE SCALE GENOMIC DNA]</scope>
    <source>
        <strain evidence="3">CCUG 58938</strain>
    </source>
</reference>
<gene>
    <name evidence="2" type="ORF">ACFQ21_25500</name>
</gene>
<feature type="chain" id="PRO_5046243488" evidence="1">
    <location>
        <begin position="21"/>
        <end position="421"/>
    </location>
</feature>
<organism evidence="2 3">
    <name type="scientific">Ohtaekwangia kribbensis</name>
    <dbReference type="NCBI Taxonomy" id="688913"/>
    <lineage>
        <taxon>Bacteria</taxon>
        <taxon>Pseudomonadati</taxon>
        <taxon>Bacteroidota</taxon>
        <taxon>Cytophagia</taxon>
        <taxon>Cytophagales</taxon>
        <taxon>Fulvivirgaceae</taxon>
        <taxon>Ohtaekwangia</taxon>
    </lineage>
</organism>
<dbReference type="Gene3D" id="3.40.720.10">
    <property type="entry name" value="Alkaline Phosphatase, subunit A"/>
    <property type="match status" value="1"/>
</dbReference>
<sequence length="421" mass="47481">MIKFVVTFCWCLIFTFAASAQQKKAVFIILDGIPADVIEKVETPVLDMIAAQGGYTHAYQGGTKDGYNQSPTISAVGYNHVLTGTWSNKHNVWDNDIKAPNYHYWNIFRIAETTNPALSTAIFSSWTDNRTKLIGENLAEAGGIDIDYTYDGLELDTVRFPHTKDRKFMFDIDEQISTEAGRYILDKGPDLSWVYLEFTDDMGHMYGDSPEFTDAVRKADAQVGRIWNALQQRMKTYGEEWMIVITTDHGRDAQTGKNHGGQSARERNAWVVTNIKPLNKHFSQPAVVDIAPSILRFMNVVVPSAVQEEMDGAPFIGKLSIANLAATRNGKNATLTWTPVDADGKVEVWITTTNNFETGGNDKYLQIGTTQTKNGRFTFQLPDKTDYCKILVKGSYNMMNVWLVEKDYINKKRTRPFGRPY</sequence>
<dbReference type="InterPro" id="IPR017850">
    <property type="entry name" value="Alkaline_phosphatase_core_sf"/>
</dbReference>
<dbReference type="EMBL" id="JBHTKA010000013">
    <property type="protein sequence ID" value="MFD1002706.1"/>
    <property type="molecule type" value="Genomic_DNA"/>
</dbReference>
<evidence type="ECO:0000313" key="2">
    <source>
        <dbReference type="EMBL" id="MFD1002706.1"/>
    </source>
</evidence>
<comment type="caution">
    <text evidence="2">The sequence shown here is derived from an EMBL/GenBank/DDBJ whole genome shotgun (WGS) entry which is preliminary data.</text>
</comment>
<keyword evidence="3" id="KW-1185">Reference proteome</keyword>